<dbReference type="Gene3D" id="3.20.20.410">
    <property type="entry name" value="Protein of unknown function UPF0759"/>
    <property type="match status" value="1"/>
</dbReference>
<gene>
    <name evidence="2" type="ORF">L6773_14005</name>
</gene>
<dbReference type="Pfam" id="PF01904">
    <property type="entry name" value="DUF72"/>
    <property type="match status" value="1"/>
</dbReference>
<dbReference type="SUPFAM" id="SSF117396">
    <property type="entry name" value="TM1631-like"/>
    <property type="match status" value="1"/>
</dbReference>
<evidence type="ECO:0000256" key="1">
    <source>
        <dbReference type="SAM" id="MobiDB-lite"/>
    </source>
</evidence>
<dbReference type="EMBL" id="JAKLWS010000019">
    <property type="protein sequence ID" value="MCG2589689.1"/>
    <property type="molecule type" value="Genomic_DNA"/>
</dbReference>
<proteinExistence type="predicted"/>
<dbReference type="RefSeq" id="WP_237855049.1">
    <property type="nucleotide sequence ID" value="NZ_JAKLWS010000019.1"/>
</dbReference>
<dbReference type="InterPro" id="IPR002763">
    <property type="entry name" value="DUF72"/>
</dbReference>
<protein>
    <submittedName>
        <fullName evidence="2">DUF72 domain-containing protein</fullName>
    </submittedName>
</protein>
<organism evidence="2 3">
    <name type="scientific">Rhodohalobacter sulfatireducens</name>
    <dbReference type="NCBI Taxonomy" id="2911366"/>
    <lineage>
        <taxon>Bacteria</taxon>
        <taxon>Pseudomonadati</taxon>
        <taxon>Balneolota</taxon>
        <taxon>Balneolia</taxon>
        <taxon>Balneolales</taxon>
        <taxon>Balneolaceae</taxon>
        <taxon>Rhodohalobacter</taxon>
    </lineage>
</organism>
<feature type="compositionally biased region" description="Basic and acidic residues" evidence="1">
    <location>
        <begin position="8"/>
        <end position="22"/>
    </location>
</feature>
<feature type="region of interest" description="Disordered" evidence="1">
    <location>
        <begin position="1"/>
        <end position="22"/>
    </location>
</feature>
<name>A0ABS9KFQ4_9BACT</name>
<dbReference type="PANTHER" id="PTHR30348:SF9">
    <property type="entry name" value="UPF0759 PROTEIN YECE"/>
    <property type="match status" value="1"/>
</dbReference>
<reference evidence="2" key="1">
    <citation type="submission" date="2022-01" db="EMBL/GenBank/DDBJ databases">
        <authorList>
            <person name="Wang Y."/>
        </authorList>
    </citation>
    <scope>NUCLEOTIDE SEQUENCE</scope>
    <source>
        <strain evidence="2">WB101</strain>
    </source>
</reference>
<accession>A0ABS9KFQ4</accession>
<reference evidence="2" key="2">
    <citation type="submission" date="2024-05" db="EMBL/GenBank/DDBJ databases">
        <title>Rhodohalobacter halophilus gen. nov., sp. nov., a moderately halophilic member of the family Balneolaceae.</title>
        <authorList>
            <person name="Xia J."/>
        </authorList>
    </citation>
    <scope>NUCLEOTIDE SEQUENCE</scope>
    <source>
        <strain evidence="2">WB101</strain>
    </source>
</reference>
<dbReference type="Proteomes" id="UP001165366">
    <property type="component" value="Unassembled WGS sequence"/>
</dbReference>
<evidence type="ECO:0000313" key="3">
    <source>
        <dbReference type="Proteomes" id="UP001165366"/>
    </source>
</evidence>
<dbReference type="PANTHER" id="PTHR30348">
    <property type="entry name" value="UNCHARACTERIZED PROTEIN YECE"/>
    <property type="match status" value="1"/>
</dbReference>
<evidence type="ECO:0000313" key="2">
    <source>
        <dbReference type="EMBL" id="MCG2589689.1"/>
    </source>
</evidence>
<comment type="caution">
    <text evidence="2">The sequence shown here is derived from an EMBL/GenBank/DDBJ whole genome shotgun (WGS) entry which is preliminary data.</text>
</comment>
<dbReference type="InterPro" id="IPR036520">
    <property type="entry name" value="UPF0759_sf"/>
</dbReference>
<sequence length="289" mass="34385">MKFGSVDNPKELHLKLPDDHPETKRVLTENKNGKPEIYVGCAKWKRSDLKGFYPRGTKDELYYYSRQFNSIELNATHYRDFPEDQIRDWYNRVPADFKFFPKVNRYISHLKWLNDIEQPVENYLDSVIHFEDKLGTIFLQVRNKFAPKFFDRVESFVELWPKEIPLAMEFRHPDWFNDKEVADDLYRLLEDNGIANLICDTAAYRQLLHMRLTNGEAFVRYVGANAPSDYDRLDEWVERLNEWQHQGIQNVHFFIHQNEEKESPKLAAHFIKGLNKELGADLKVPEITD</sequence>
<keyword evidence="3" id="KW-1185">Reference proteome</keyword>